<dbReference type="Gene3D" id="2.60.40.1120">
    <property type="entry name" value="Carboxypeptidase-like, regulatory domain"/>
    <property type="match status" value="1"/>
</dbReference>
<sequence length="840" mass="96994">MNHALRGFFMPMKNFILSFILFFVSVNFLSAQTKVSGTIVDNTNQPIPFANVVFKGSKIGVVSNEDGRFYIEAPDNYDVLLVSFVGFPTKEVKLTKLVNYDFKVVLSEGEGRNLKEVVIFAGKTSKKNNPALDILRKIWERRRKNGLKMFKQYQYDKYEKVEFDMNTIDSAMMKSKLFKGMEFVFKNVDTSSVTGKTYLPIFINESISEVYGDNQTKKTKEILKANKNSGLGNGDGVNTFIKDLYNDFDIYDNYLYFFDKSFTSPLSRTGIDVYNYVLADTAFIDNKWCYNIVFYPRRKNELTFKGDFWVNDSTFAIKKINMAITKSANINWVKDIYLEQEFEVLNDSIFLPTRDYMMSDFALRKKEESKGIYGKRTTLYQNFKFDEKKPEKFYKEEINFIDNSVYNKTDEFWQENRFEKLNKDELGIYKMLDTLKTVKKFQRMYNLVSILGSGYVELNNFDYGPIFSTFGYNEVEGVRVRVGGRTYFGPNDTWRLQGYTAYGFDDHKFKYGISGKWMVDKKNRLILSGGNRRDVEQIGASLTTTNDVLGRSYASSGLFTTGANGKLTNINLSTIAAEIEPVKNLTMQLGFSYRTLESASNTFSLNYFNDDTFTTTNSEVKQSEINLQVEYTPKRKTIGYGVERREVDSPYSRFFINYSQGLKGFISSDFDYQKVQLYYKQPIIIGAIGRSNVTMELGKTFGQIPLGLMSVVPGNQTYFIIENTFNNLNFYEFVADEYATINWQHNFNGKIFARIPGLRKLNLREIIGIKGVYGTVSDENRAINASGLLYQSPEKPYWEYNAGIGNIFKVLRIDFAWRGNYRDVPDTNNFTIKGSFGFYF</sequence>
<dbReference type="SUPFAM" id="SSF49464">
    <property type="entry name" value="Carboxypeptidase regulatory domain-like"/>
    <property type="match status" value="1"/>
</dbReference>
<reference evidence="1 2" key="1">
    <citation type="submission" date="2019-03" db="EMBL/GenBank/DDBJ databases">
        <title>Genomic Encyclopedia of Archaeal and Bacterial Type Strains, Phase II (KMG-II): from individual species to whole genera.</title>
        <authorList>
            <person name="Goeker M."/>
        </authorList>
    </citation>
    <scope>NUCLEOTIDE SEQUENCE [LARGE SCALE GENOMIC DNA]</scope>
    <source>
        <strain evidence="1 2">DSM 25687</strain>
    </source>
</reference>
<dbReference type="Pfam" id="PF18939">
    <property type="entry name" value="DUF5686"/>
    <property type="match status" value="1"/>
</dbReference>
<accession>A0A4R6Q9S4</accession>
<organism evidence="1 2">
    <name type="scientific">Flavobacterium dankookense</name>
    <dbReference type="NCBI Taxonomy" id="706186"/>
    <lineage>
        <taxon>Bacteria</taxon>
        <taxon>Pseudomonadati</taxon>
        <taxon>Bacteroidota</taxon>
        <taxon>Flavobacteriia</taxon>
        <taxon>Flavobacteriales</taxon>
        <taxon>Flavobacteriaceae</taxon>
        <taxon>Flavobacterium</taxon>
    </lineage>
</organism>
<dbReference type="EMBL" id="SNXR01000014">
    <property type="protein sequence ID" value="TDP58626.1"/>
    <property type="molecule type" value="Genomic_DNA"/>
</dbReference>
<dbReference type="InterPro" id="IPR043741">
    <property type="entry name" value="DUF5686"/>
</dbReference>
<evidence type="ECO:0000313" key="1">
    <source>
        <dbReference type="EMBL" id="TDP58626.1"/>
    </source>
</evidence>
<keyword evidence="2" id="KW-1185">Reference proteome</keyword>
<dbReference type="InterPro" id="IPR008969">
    <property type="entry name" value="CarboxyPept-like_regulatory"/>
</dbReference>
<dbReference type="Proteomes" id="UP000295260">
    <property type="component" value="Unassembled WGS sequence"/>
</dbReference>
<comment type="caution">
    <text evidence="1">The sequence shown here is derived from an EMBL/GenBank/DDBJ whole genome shotgun (WGS) entry which is preliminary data.</text>
</comment>
<keyword evidence="1" id="KW-0378">Hydrolase</keyword>
<dbReference type="GO" id="GO:0004180">
    <property type="term" value="F:carboxypeptidase activity"/>
    <property type="evidence" value="ECO:0007669"/>
    <property type="project" value="UniProtKB-KW"/>
</dbReference>
<dbReference type="AlphaFoldDB" id="A0A4R6Q9S4"/>
<keyword evidence="1" id="KW-0645">Protease</keyword>
<name>A0A4R6Q9S4_9FLAO</name>
<protein>
    <submittedName>
        <fullName evidence="1">Carboxypeptidase-like protein</fullName>
    </submittedName>
</protein>
<evidence type="ECO:0000313" key="2">
    <source>
        <dbReference type="Proteomes" id="UP000295260"/>
    </source>
</evidence>
<dbReference type="Pfam" id="PF13715">
    <property type="entry name" value="CarbopepD_reg_2"/>
    <property type="match status" value="1"/>
</dbReference>
<proteinExistence type="predicted"/>
<keyword evidence="1" id="KW-0121">Carboxypeptidase</keyword>
<gene>
    <name evidence="1" type="ORF">BC748_1850</name>
</gene>